<dbReference type="SUPFAM" id="SSF52058">
    <property type="entry name" value="L domain-like"/>
    <property type="match status" value="1"/>
</dbReference>
<dbReference type="InterPro" id="IPR036691">
    <property type="entry name" value="Endo/exonu/phosph_ase_sf"/>
</dbReference>
<dbReference type="SUPFAM" id="SSF56219">
    <property type="entry name" value="DNase I-like"/>
    <property type="match status" value="1"/>
</dbReference>
<sequence>MADGHRHLLHTSSNPLSLNGSSSSQIANGAFLNSLLSHLVATPPSSLSKTPAHDSASQNTRGMYGQNHQQGHNSRMNGAPGRQQPMPMLYNFQQQSAHAHQAHPQHHQGIQPDHGGHGAGTGIMGHSAFSSGVLPNASPFSGNALQNGTTTRAGQAQQINEHWAEQLRLHKEAERAHAAMTEQHQPHYYARLKAGENRGIGGAAMTSGGSAPAVDGEDDRRRPFHLDKSNKRQDWHNLDMSGQGLRVLAPPLFQYEFLQELYIASNRLTYLPAEIGRLRHLRLLEASNNLISELPPEIGMCTNLKTLLLFDNQIRDLPYELGSLYLLDMLGVDGNPLNPSLKEEIMERGTKSLVNTLLEQAPVPMPPIPRKPVVVQEDVSPSLERIKVLTWNILCDKYATTTLYGYTPTGALSWEYRKQRIIQEIRDRDADILCLQEIATDVFRDFFSPELAQDGYKGVHWPRPKAKTMAEKDAQAVDGCAVFYKASKWILLDKQLIDYANIAINRPDMKNQHDIFNRVMPKDNIGIVCLFESRQTGARVIVANTHLAWEPTLADVKLVQTAILMENITRLAEKYARWPPLKDKKMIQLPLEEGEQRADVPEPGPSQEYRNNTDIPLLVCGDYNSTHDSSVYELLSMGRVAPNHSDFGDHQYGSFTRDGVEHPFSMRSAYVHLNGTPDELTFTNYVPGFAEVIDYIWYSTNTLEVVELLGPPDRHHLKRVPGFPNYHFPADHIQIMAELVIKPRKDKKIVPEPDFGSGSGDRRG</sequence>
<keyword evidence="8" id="KW-0433">Leucine-rich repeat</keyword>
<dbReference type="Proteomes" id="UP000078237">
    <property type="component" value="Unassembled WGS sequence"/>
</dbReference>
<keyword evidence="12" id="KW-0378">Hydrolase</keyword>
<dbReference type="FunFam" id="3.80.10.10:FF:000447">
    <property type="entry name" value="Glucose-repressible alcohol dehydrogenase transcriptional effector"/>
    <property type="match status" value="1"/>
</dbReference>
<keyword evidence="7" id="KW-0963">Cytoplasm</keyword>
<feature type="compositionally biased region" description="Basic and acidic residues" evidence="24">
    <location>
        <begin position="218"/>
        <end position="230"/>
    </location>
</feature>
<evidence type="ECO:0000256" key="6">
    <source>
        <dbReference type="ARBA" id="ARBA00012161"/>
    </source>
</evidence>
<evidence type="ECO:0000259" key="25">
    <source>
        <dbReference type="Pfam" id="PF03372"/>
    </source>
</evidence>
<evidence type="ECO:0000256" key="7">
    <source>
        <dbReference type="ARBA" id="ARBA00022490"/>
    </source>
</evidence>
<dbReference type="GO" id="GO:0005634">
    <property type="term" value="C:nucleus"/>
    <property type="evidence" value="ECO:0007669"/>
    <property type="project" value="UniProtKB-SubCell"/>
</dbReference>
<keyword evidence="9" id="KW-0540">Nuclease</keyword>
<dbReference type="GO" id="GO:0000289">
    <property type="term" value="P:nuclear-transcribed mRNA poly(A) tail shortening"/>
    <property type="evidence" value="ECO:0007669"/>
    <property type="project" value="EnsemblFungi"/>
</dbReference>
<evidence type="ECO:0000256" key="23">
    <source>
        <dbReference type="ARBA" id="ARBA00045495"/>
    </source>
</evidence>
<evidence type="ECO:0000256" key="4">
    <source>
        <dbReference type="ARBA" id="ARBA00004496"/>
    </source>
</evidence>
<evidence type="ECO:0000256" key="5">
    <source>
        <dbReference type="ARBA" id="ARBA00010774"/>
    </source>
</evidence>
<feature type="domain" description="Endonuclease/exonuclease/phosphatase" evidence="25">
    <location>
        <begin position="389"/>
        <end position="715"/>
    </location>
</feature>
<dbReference type="EC" id="3.1.13.4" evidence="6"/>
<evidence type="ECO:0000256" key="2">
    <source>
        <dbReference type="ARBA" id="ARBA00001946"/>
    </source>
</evidence>
<dbReference type="Gene3D" id="3.60.10.10">
    <property type="entry name" value="Endonuclease/exonuclease/phosphatase"/>
    <property type="match status" value="1"/>
</dbReference>
<dbReference type="STRING" id="100816.A0A175WCV6"/>
<dbReference type="SMART" id="SM00369">
    <property type="entry name" value="LRR_TYP"/>
    <property type="match status" value="2"/>
</dbReference>
<evidence type="ECO:0000313" key="26">
    <source>
        <dbReference type="EMBL" id="KXX81475.1"/>
    </source>
</evidence>
<evidence type="ECO:0000256" key="1">
    <source>
        <dbReference type="ARBA" id="ARBA00001663"/>
    </source>
</evidence>
<dbReference type="Pfam" id="PF03372">
    <property type="entry name" value="Exo_endo_phos"/>
    <property type="match status" value="1"/>
</dbReference>
<dbReference type="Gene3D" id="3.80.10.10">
    <property type="entry name" value="Ribonuclease Inhibitor"/>
    <property type="match status" value="1"/>
</dbReference>
<evidence type="ECO:0000256" key="17">
    <source>
        <dbReference type="ARBA" id="ARBA00023163"/>
    </source>
</evidence>
<dbReference type="FunFam" id="3.60.10.10:FF:000037">
    <property type="entry name" value="Glucose-repressible alcohol dehydrogenase transcriptional effector"/>
    <property type="match status" value="1"/>
</dbReference>
<dbReference type="PANTHER" id="PTHR12121:SF100">
    <property type="entry name" value="POLY(A)-SPECIFIC RIBONUCLEASE"/>
    <property type="match status" value="1"/>
</dbReference>
<evidence type="ECO:0000256" key="24">
    <source>
        <dbReference type="SAM" id="MobiDB-lite"/>
    </source>
</evidence>
<dbReference type="GO" id="GO:0000932">
    <property type="term" value="C:P-body"/>
    <property type="evidence" value="ECO:0007669"/>
    <property type="project" value="EnsemblFungi"/>
</dbReference>
<evidence type="ECO:0000313" key="27">
    <source>
        <dbReference type="Proteomes" id="UP000078237"/>
    </source>
</evidence>
<keyword evidence="14" id="KW-0460">Magnesium</keyword>
<dbReference type="GO" id="GO:0046872">
    <property type="term" value="F:metal ion binding"/>
    <property type="evidence" value="ECO:0007669"/>
    <property type="project" value="UniProtKB-KW"/>
</dbReference>
<evidence type="ECO:0000256" key="20">
    <source>
        <dbReference type="ARBA" id="ARBA00030493"/>
    </source>
</evidence>
<dbReference type="InterPro" id="IPR003591">
    <property type="entry name" value="Leu-rich_rpt_typical-subtyp"/>
</dbReference>
<gene>
    <name evidence="26" type="ORF">MMYC01_201754</name>
</gene>
<dbReference type="AlphaFoldDB" id="A0A175WCV6"/>
<dbReference type="PANTHER" id="PTHR12121">
    <property type="entry name" value="CARBON CATABOLITE REPRESSOR PROTEIN 4"/>
    <property type="match status" value="1"/>
</dbReference>
<keyword evidence="13" id="KW-0269">Exonuclease</keyword>
<feature type="region of interest" description="Disordered" evidence="24">
    <location>
        <begin position="1"/>
        <end position="20"/>
    </location>
</feature>
<comment type="subcellular location">
    <subcellularLocation>
        <location evidence="4">Cytoplasm</location>
    </subcellularLocation>
    <subcellularLocation>
        <location evidence="3">Nucleus</location>
    </subcellularLocation>
</comment>
<keyword evidence="16" id="KW-0805">Transcription regulation</keyword>
<evidence type="ECO:0000256" key="3">
    <source>
        <dbReference type="ARBA" id="ARBA00004123"/>
    </source>
</evidence>
<evidence type="ECO:0000256" key="15">
    <source>
        <dbReference type="ARBA" id="ARBA00022884"/>
    </source>
</evidence>
<dbReference type="GO" id="GO:0003723">
    <property type="term" value="F:RNA binding"/>
    <property type="evidence" value="ECO:0007669"/>
    <property type="project" value="UniProtKB-KW"/>
</dbReference>
<dbReference type="InterPro" id="IPR005135">
    <property type="entry name" value="Endo/exonuclease/phosphatase"/>
</dbReference>
<evidence type="ECO:0000256" key="12">
    <source>
        <dbReference type="ARBA" id="ARBA00022801"/>
    </source>
</evidence>
<dbReference type="InterPro" id="IPR050410">
    <property type="entry name" value="CCR4/nocturin_mRNA_transcr"/>
</dbReference>
<keyword evidence="18" id="KW-0539">Nucleus</keyword>
<evidence type="ECO:0000256" key="11">
    <source>
        <dbReference type="ARBA" id="ARBA00022737"/>
    </source>
</evidence>
<comment type="function">
    <text evidence="23">Acts as a catalytic component of the CCR4-NOT core complex, which in the nucleus seems to be a general transcription factor, and in the cytoplasm the major mRNA deadenylase involved in mRNA turnover. Ccr4 has 3'-5' RNase activity with a strong preference for polyadenylated substrates and also low exonuclease activity towards single-stranded DNA.</text>
</comment>
<dbReference type="InterPro" id="IPR001611">
    <property type="entry name" value="Leu-rich_rpt"/>
</dbReference>
<keyword evidence="15" id="KW-0694">RNA-binding</keyword>
<dbReference type="GO" id="GO:0004535">
    <property type="term" value="F:poly(A)-specific ribonuclease activity"/>
    <property type="evidence" value="ECO:0007669"/>
    <property type="project" value="UniProtKB-EC"/>
</dbReference>
<feature type="compositionally biased region" description="Polar residues" evidence="24">
    <location>
        <begin position="43"/>
        <end position="76"/>
    </location>
</feature>
<evidence type="ECO:0000256" key="14">
    <source>
        <dbReference type="ARBA" id="ARBA00022842"/>
    </source>
</evidence>
<dbReference type="GO" id="GO:0030015">
    <property type="term" value="C:CCR4-NOT core complex"/>
    <property type="evidence" value="ECO:0007669"/>
    <property type="project" value="EnsemblFungi"/>
</dbReference>
<dbReference type="PROSITE" id="PS51450">
    <property type="entry name" value="LRR"/>
    <property type="match status" value="2"/>
</dbReference>
<evidence type="ECO:0000256" key="18">
    <source>
        <dbReference type="ARBA" id="ARBA00023242"/>
    </source>
</evidence>
<evidence type="ECO:0000256" key="10">
    <source>
        <dbReference type="ARBA" id="ARBA00022723"/>
    </source>
</evidence>
<dbReference type="CDD" id="cd09097">
    <property type="entry name" value="Deadenylase_CCR4"/>
    <property type="match status" value="1"/>
</dbReference>
<keyword evidence="11" id="KW-0677">Repeat</keyword>
<name>A0A175WCV6_9PEZI</name>
<keyword evidence="10" id="KW-0479">Metal-binding</keyword>
<feature type="region of interest" description="Disordered" evidence="24">
    <location>
        <begin position="43"/>
        <end position="127"/>
    </location>
</feature>
<dbReference type="VEuPathDB" id="FungiDB:MMYC01_201754"/>
<feature type="region of interest" description="Disordered" evidence="24">
    <location>
        <begin position="200"/>
        <end position="230"/>
    </location>
</feature>
<dbReference type="EMBL" id="LCTW02000034">
    <property type="protein sequence ID" value="KXX81475.1"/>
    <property type="molecule type" value="Genomic_DNA"/>
</dbReference>
<evidence type="ECO:0000256" key="16">
    <source>
        <dbReference type="ARBA" id="ARBA00023015"/>
    </source>
</evidence>
<proteinExistence type="inferred from homology"/>
<evidence type="ECO:0000256" key="13">
    <source>
        <dbReference type="ARBA" id="ARBA00022839"/>
    </source>
</evidence>
<organism evidence="26 27">
    <name type="scientific">Madurella mycetomatis</name>
    <dbReference type="NCBI Taxonomy" id="100816"/>
    <lineage>
        <taxon>Eukaryota</taxon>
        <taxon>Fungi</taxon>
        <taxon>Dikarya</taxon>
        <taxon>Ascomycota</taxon>
        <taxon>Pezizomycotina</taxon>
        <taxon>Sordariomycetes</taxon>
        <taxon>Sordariomycetidae</taxon>
        <taxon>Sordariales</taxon>
        <taxon>Sordariales incertae sedis</taxon>
        <taxon>Madurella</taxon>
    </lineage>
</organism>
<comment type="similarity">
    <text evidence="5">Belongs to the CCR4/nocturin family.</text>
</comment>
<comment type="catalytic activity">
    <reaction evidence="1">
        <text>Exonucleolytic cleavage of poly(A) to 5'-AMP.</text>
        <dbReference type="EC" id="3.1.13.4"/>
    </reaction>
</comment>
<evidence type="ECO:0000256" key="22">
    <source>
        <dbReference type="ARBA" id="ARBA00033317"/>
    </source>
</evidence>
<accession>A0A175WCV6</accession>
<keyword evidence="27" id="KW-1185">Reference proteome</keyword>
<comment type="caution">
    <text evidence="26">The sequence shown here is derived from an EMBL/GenBank/DDBJ whole genome shotgun (WGS) entry which is preliminary data.</text>
</comment>
<reference evidence="26 27" key="1">
    <citation type="journal article" date="2016" name="Genome Announc.">
        <title>Genome Sequence of Madurella mycetomatis mm55, Isolated from a Human Mycetoma Case in Sudan.</title>
        <authorList>
            <person name="Smit S."/>
            <person name="Derks M.F."/>
            <person name="Bervoets S."/>
            <person name="Fahal A."/>
            <person name="van Leeuwen W."/>
            <person name="van Belkum A."/>
            <person name="van de Sande W.W."/>
        </authorList>
    </citation>
    <scope>NUCLEOTIDE SEQUENCE [LARGE SCALE GENOMIC DNA]</scope>
    <source>
        <strain evidence="27">mm55</strain>
    </source>
</reference>
<evidence type="ECO:0000256" key="9">
    <source>
        <dbReference type="ARBA" id="ARBA00022722"/>
    </source>
</evidence>
<evidence type="ECO:0000256" key="19">
    <source>
        <dbReference type="ARBA" id="ARBA00023475"/>
    </source>
</evidence>
<comment type="cofactor">
    <cofactor evidence="2">
        <name>Mg(2+)</name>
        <dbReference type="ChEBI" id="CHEBI:18420"/>
    </cofactor>
</comment>
<keyword evidence="17" id="KW-0804">Transcription</keyword>
<dbReference type="InterPro" id="IPR032675">
    <property type="entry name" value="LRR_dom_sf"/>
</dbReference>
<protein>
    <recommendedName>
        <fullName evidence="19">CCR4-Not complex 3'-5'-exoribonuclease subunit Ccr4</fullName>
        <ecNumber evidence="6">3.1.13.4</ecNumber>
    </recommendedName>
    <alternativeName>
        <fullName evidence="20">Carbon catabolite repressor protein 4</fullName>
    </alternativeName>
    <alternativeName>
        <fullName evidence="21">Cytoplasmic deadenylase</fullName>
    </alternativeName>
    <alternativeName>
        <fullName evidence="22">Glucose-repressible alcohol dehydrogenase transcriptional effector</fullName>
    </alternativeName>
</protein>
<evidence type="ECO:0000256" key="8">
    <source>
        <dbReference type="ARBA" id="ARBA00022614"/>
    </source>
</evidence>
<dbReference type="OrthoDB" id="428734at2759"/>
<evidence type="ECO:0000256" key="21">
    <source>
        <dbReference type="ARBA" id="ARBA00031469"/>
    </source>
</evidence>